<dbReference type="InterPro" id="IPR000515">
    <property type="entry name" value="MetI-like"/>
</dbReference>
<evidence type="ECO:0000313" key="11">
    <source>
        <dbReference type="Proteomes" id="UP000186132"/>
    </source>
</evidence>
<protein>
    <submittedName>
        <fullName evidence="10">Peptide/nickel transport system permease protein</fullName>
    </submittedName>
</protein>
<comment type="similarity">
    <text evidence="7">Belongs to the binding-protein-dependent transport system permease family.</text>
</comment>
<sequence>MTGSAPPALEAEATREPAAAPGGDGRGQFLRYLGGKLLGAVVSLFVTLNIGFLLFNVIPSDPVGTITRGRQVSAEQKQVLREQLGTDRSLWEKYGHYLDNLVHLRLGYSFQFQESVSSLIVDRLGPTLLLLGISTLLSVVLGLWLGARAGWRSGSAFDRFVSGAAITLWSVPTFWLGLILLVVFAIGIGPLSGLLPSGGMSSPDVSGGVLAEVLDTAEHLVLPVLTLVLVVFAQYLTIMRSSIIDELGSPYLLTARAKGLRDDIVRRRHAVPNALLPSVTVIFLHLGGIIGGAITVETVFSWPGLGYLTYQALQGPDVQVLEGTFLFFSAAVIAMNLVADLLYRALDPRVRAQ</sequence>
<dbReference type="GO" id="GO:0055085">
    <property type="term" value="P:transmembrane transport"/>
    <property type="evidence" value="ECO:0007669"/>
    <property type="project" value="InterPro"/>
</dbReference>
<evidence type="ECO:0000256" key="1">
    <source>
        <dbReference type="ARBA" id="ARBA00004651"/>
    </source>
</evidence>
<dbReference type="Proteomes" id="UP000186132">
    <property type="component" value="Unassembled WGS sequence"/>
</dbReference>
<keyword evidence="5 7" id="KW-1133">Transmembrane helix</keyword>
<dbReference type="InterPro" id="IPR045621">
    <property type="entry name" value="BPD_transp_1_N"/>
</dbReference>
<keyword evidence="3" id="KW-1003">Cell membrane</keyword>
<feature type="transmembrane region" description="Helical" evidence="7">
    <location>
        <begin position="166"/>
        <end position="188"/>
    </location>
</feature>
<feature type="transmembrane region" description="Helical" evidence="7">
    <location>
        <begin position="325"/>
        <end position="343"/>
    </location>
</feature>
<keyword evidence="2 7" id="KW-0813">Transport</keyword>
<dbReference type="CDD" id="cd06261">
    <property type="entry name" value="TM_PBP2"/>
    <property type="match status" value="1"/>
</dbReference>
<organism evidence="10 11">
    <name type="scientific">Jatrophihabitans endophyticus</name>
    <dbReference type="NCBI Taxonomy" id="1206085"/>
    <lineage>
        <taxon>Bacteria</taxon>
        <taxon>Bacillati</taxon>
        <taxon>Actinomycetota</taxon>
        <taxon>Actinomycetes</taxon>
        <taxon>Jatrophihabitantales</taxon>
        <taxon>Jatrophihabitantaceae</taxon>
        <taxon>Jatrophihabitans</taxon>
    </lineage>
</organism>
<feature type="region of interest" description="Disordered" evidence="8">
    <location>
        <begin position="1"/>
        <end position="22"/>
    </location>
</feature>
<evidence type="ECO:0000256" key="8">
    <source>
        <dbReference type="SAM" id="MobiDB-lite"/>
    </source>
</evidence>
<evidence type="ECO:0000256" key="5">
    <source>
        <dbReference type="ARBA" id="ARBA00022989"/>
    </source>
</evidence>
<dbReference type="AlphaFoldDB" id="A0A1M5P4S6"/>
<dbReference type="PANTHER" id="PTHR43376">
    <property type="entry name" value="OLIGOPEPTIDE TRANSPORT SYSTEM PERMEASE PROTEIN"/>
    <property type="match status" value="1"/>
</dbReference>
<dbReference type="OrthoDB" id="9778910at2"/>
<name>A0A1M5P4S6_9ACTN</name>
<dbReference type="InterPro" id="IPR035906">
    <property type="entry name" value="MetI-like_sf"/>
</dbReference>
<accession>A0A1M5P4S6</accession>
<comment type="subcellular location">
    <subcellularLocation>
        <location evidence="1 7">Cell membrane</location>
        <topology evidence="1 7">Multi-pass membrane protein</topology>
    </subcellularLocation>
</comment>
<dbReference type="GO" id="GO:0005886">
    <property type="term" value="C:plasma membrane"/>
    <property type="evidence" value="ECO:0007669"/>
    <property type="project" value="UniProtKB-SubCell"/>
</dbReference>
<dbReference type="PROSITE" id="PS50928">
    <property type="entry name" value="ABC_TM1"/>
    <property type="match status" value="1"/>
</dbReference>
<evidence type="ECO:0000313" key="10">
    <source>
        <dbReference type="EMBL" id="SHG96834.1"/>
    </source>
</evidence>
<dbReference type="Pfam" id="PF19300">
    <property type="entry name" value="BPD_transp_1_N"/>
    <property type="match status" value="1"/>
</dbReference>
<dbReference type="STRING" id="1206085.SAMN05443575_2978"/>
<dbReference type="Pfam" id="PF00528">
    <property type="entry name" value="BPD_transp_1"/>
    <property type="match status" value="1"/>
</dbReference>
<evidence type="ECO:0000256" key="7">
    <source>
        <dbReference type="RuleBase" id="RU363032"/>
    </source>
</evidence>
<feature type="transmembrane region" description="Helical" evidence="7">
    <location>
        <begin position="220"/>
        <end position="238"/>
    </location>
</feature>
<dbReference type="Gene3D" id="1.10.3720.10">
    <property type="entry name" value="MetI-like"/>
    <property type="match status" value="1"/>
</dbReference>
<feature type="transmembrane region" description="Helical" evidence="7">
    <location>
        <begin position="274"/>
        <end position="296"/>
    </location>
</feature>
<feature type="transmembrane region" description="Helical" evidence="7">
    <location>
        <begin position="37"/>
        <end position="58"/>
    </location>
</feature>
<evidence type="ECO:0000259" key="9">
    <source>
        <dbReference type="PROSITE" id="PS50928"/>
    </source>
</evidence>
<proteinExistence type="inferred from homology"/>
<keyword evidence="11" id="KW-1185">Reference proteome</keyword>
<reference evidence="10 11" key="1">
    <citation type="submission" date="2016-11" db="EMBL/GenBank/DDBJ databases">
        <authorList>
            <person name="Jaros S."/>
            <person name="Januszkiewicz K."/>
            <person name="Wedrychowicz H."/>
        </authorList>
    </citation>
    <scope>NUCLEOTIDE SEQUENCE [LARGE SCALE GENOMIC DNA]</scope>
    <source>
        <strain evidence="10 11">DSM 45627</strain>
    </source>
</reference>
<feature type="compositionally biased region" description="Low complexity" evidence="8">
    <location>
        <begin position="1"/>
        <end position="21"/>
    </location>
</feature>
<feature type="transmembrane region" description="Helical" evidence="7">
    <location>
        <begin position="124"/>
        <end position="145"/>
    </location>
</feature>
<dbReference type="EMBL" id="FQVU01000004">
    <property type="protein sequence ID" value="SHG96834.1"/>
    <property type="molecule type" value="Genomic_DNA"/>
</dbReference>
<keyword evidence="6 7" id="KW-0472">Membrane</keyword>
<keyword evidence="4 7" id="KW-0812">Transmembrane</keyword>
<gene>
    <name evidence="10" type="ORF">SAMN05443575_2978</name>
</gene>
<evidence type="ECO:0000256" key="4">
    <source>
        <dbReference type="ARBA" id="ARBA00022692"/>
    </source>
</evidence>
<dbReference type="RefSeq" id="WP_073391224.1">
    <property type="nucleotide sequence ID" value="NZ_FQVU01000004.1"/>
</dbReference>
<evidence type="ECO:0000256" key="2">
    <source>
        <dbReference type="ARBA" id="ARBA00022448"/>
    </source>
</evidence>
<dbReference type="SUPFAM" id="SSF161098">
    <property type="entry name" value="MetI-like"/>
    <property type="match status" value="1"/>
</dbReference>
<dbReference type="PANTHER" id="PTHR43376:SF1">
    <property type="entry name" value="OLIGOPEPTIDE TRANSPORT SYSTEM PERMEASE PROTEIN"/>
    <property type="match status" value="1"/>
</dbReference>
<evidence type="ECO:0000256" key="3">
    <source>
        <dbReference type="ARBA" id="ARBA00022475"/>
    </source>
</evidence>
<feature type="domain" description="ABC transmembrane type-1" evidence="9">
    <location>
        <begin position="124"/>
        <end position="343"/>
    </location>
</feature>
<evidence type="ECO:0000256" key="6">
    <source>
        <dbReference type="ARBA" id="ARBA00023136"/>
    </source>
</evidence>